<feature type="transmembrane region" description="Helical" evidence="4">
    <location>
        <begin position="172"/>
        <end position="191"/>
    </location>
</feature>
<feature type="transmembrane region" description="Helical" evidence="4">
    <location>
        <begin position="104"/>
        <end position="125"/>
    </location>
</feature>
<dbReference type="RefSeq" id="WP_005188538.1">
    <property type="nucleotide sequence ID" value="NZ_JAKZFW010000001.1"/>
</dbReference>
<reference evidence="6 7" key="1">
    <citation type="submission" date="2013-02" db="EMBL/GenBank/DDBJ databases">
        <title>The Genome Sequence of Acinetobacter sp. ANC 4105.</title>
        <authorList>
            <consortium name="The Broad Institute Genome Sequencing Platform"/>
            <consortium name="The Broad Institute Genome Sequencing Center for Infectious Disease"/>
            <person name="Cerqueira G."/>
            <person name="Feldgarden M."/>
            <person name="Courvalin P."/>
            <person name="Perichon B."/>
            <person name="Grillot-Courvalin C."/>
            <person name="Clermont D."/>
            <person name="Rocha E."/>
            <person name="Yoon E.-J."/>
            <person name="Nemec A."/>
            <person name="Walker B."/>
            <person name="Young S.K."/>
            <person name="Zeng Q."/>
            <person name="Gargeya S."/>
            <person name="Fitzgerald M."/>
            <person name="Haas B."/>
            <person name="Abouelleil A."/>
            <person name="Alvarado L."/>
            <person name="Arachchi H.M."/>
            <person name="Berlin A.M."/>
            <person name="Chapman S.B."/>
            <person name="Dewar J."/>
            <person name="Goldberg J."/>
            <person name="Griggs A."/>
            <person name="Gujja S."/>
            <person name="Hansen M."/>
            <person name="Howarth C."/>
            <person name="Imamovic A."/>
            <person name="Larimer J."/>
            <person name="McCowan C."/>
            <person name="Murphy C."/>
            <person name="Neiman D."/>
            <person name="Pearson M."/>
            <person name="Priest M."/>
            <person name="Roberts A."/>
            <person name="Saif S."/>
            <person name="Shea T."/>
            <person name="Sisk P."/>
            <person name="Sykes S."/>
            <person name="Wortman J."/>
            <person name="Nusbaum C."/>
            <person name="Birren B."/>
        </authorList>
    </citation>
    <scope>NUCLEOTIDE SEQUENCE [LARGE SCALE GENOMIC DNA]</scope>
    <source>
        <strain evidence="6 7">ANC 4105</strain>
    </source>
</reference>
<dbReference type="OrthoDB" id="5317164at2"/>
<feature type="transmembrane region" description="Helical" evidence="4">
    <location>
        <begin position="216"/>
        <end position="235"/>
    </location>
</feature>
<feature type="transmembrane region" description="Helical" evidence="4">
    <location>
        <begin position="348"/>
        <end position="366"/>
    </location>
</feature>
<evidence type="ECO:0000256" key="4">
    <source>
        <dbReference type="SAM" id="Phobius"/>
    </source>
</evidence>
<keyword evidence="1 4" id="KW-0812">Transmembrane</keyword>
<dbReference type="PANTHER" id="PTHR23523">
    <property type="match status" value="1"/>
</dbReference>
<dbReference type="AlphaFoldDB" id="N9MQE0"/>
<evidence type="ECO:0000313" key="7">
    <source>
        <dbReference type="Proteomes" id="UP000013261"/>
    </source>
</evidence>
<dbReference type="Pfam" id="PF07690">
    <property type="entry name" value="MFS_1"/>
    <property type="match status" value="1"/>
</dbReference>
<feature type="transmembrane region" description="Helical" evidence="4">
    <location>
        <begin position="46"/>
        <end position="68"/>
    </location>
</feature>
<feature type="transmembrane region" description="Helical" evidence="4">
    <location>
        <begin position="255"/>
        <end position="275"/>
    </location>
</feature>
<dbReference type="InterPro" id="IPR036259">
    <property type="entry name" value="MFS_trans_sf"/>
</dbReference>
<keyword evidence="2 4" id="KW-1133">Transmembrane helix</keyword>
<evidence type="ECO:0000313" key="6">
    <source>
        <dbReference type="EMBL" id="ENW92139.1"/>
    </source>
</evidence>
<evidence type="ECO:0000256" key="3">
    <source>
        <dbReference type="ARBA" id="ARBA00023136"/>
    </source>
</evidence>
<dbReference type="InterPro" id="IPR052524">
    <property type="entry name" value="MFS_Cyanate_Porter"/>
</dbReference>
<dbReference type="Gene3D" id="1.20.1250.20">
    <property type="entry name" value="MFS general substrate transporter like domains"/>
    <property type="match status" value="1"/>
</dbReference>
<evidence type="ECO:0000256" key="2">
    <source>
        <dbReference type="ARBA" id="ARBA00022989"/>
    </source>
</evidence>
<comment type="caution">
    <text evidence="6">The sequence shown here is derived from an EMBL/GenBank/DDBJ whole genome shotgun (WGS) entry which is preliminary data.</text>
</comment>
<dbReference type="PROSITE" id="PS50850">
    <property type="entry name" value="MFS"/>
    <property type="match status" value="1"/>
</dbReference>
<feature type="domain" description="Major facilitator superfamily (MFS) profile" evidence="5">
    <location>
        <begin position="16"/>
        <end position="394"/>
    </location>
</feature>
<dbReference type="Proteomes" id="UP000013261">
    <property type="component" value="Unassembled WGS sequence"/>
</dbReference>
<organism evidence="6 7">
    <name type="scientific">Acinetobacter dispersus</name>
    <dbReference type="NCBI Taxonomy" id="70348"/>
    <lineage>
        <taxon>Bacteria</taxon>
        <taxon>Pseudomonadati</taxon>
        <taxon>Pseudomonadota</taxon>
        <taxon>Gammaproteobacteria</taxon>
        <taxon>Moraxellales</taxon>
        <taxon>Moraxellaceae</taxon>
        <taxon>Acinetobacter</taxon>
    </lineage>
</organism>
<keyword evidence="3 4" id="KW-0472">Membrane</keyword>
<feature type="transmembrane region" description="Helical" evidence="4">
    <location>
        <begin position="137"/>
        <end position="160"/>
    </location>
</feature>
<keyword evidence="7" id="KW-1185">Reference proteome</keyword>
<feature type="transmembrane region" description="Helical" evidence="4">
    <location>
        <begin position="80"/>
        <end position="98"/>
    </location>
</feature>
<evidence type="ECO:0000259" key="5">
    <source>
        <dbReference type="PROSITE" id="PS50850"/>
    </source>
</evidence>
<feature type="transmembrane region" description="Helical" evidence="4">
    <location>
        <begin position="282"/>
        <end position="301"/>
    </location>
</feature>
<feature type="transmembrane region" description="Helical" evidence="4">
    <location>
        <begin position="307"/>
        <end position="327"/>
    </location>
</feature>
<sequence length="396" mass="42016">MNMNSNTPILNKERSIFLLIALLLVASSLRAPITGVGPILEQLRLVFGLSPSAAGLLTTLPLIAFAVISPFTARFSIKFGFERILFASLIVVIAGAIVRSTGSATMLFIGTSIIGIGIAIGNVLVPSLVKRDFPNSVPVVTGLCSIAMAVAGAFASSSVVPLAQILGWQPTLMVIAIFSFIACLFWIPLILQNKTQEQVQIPLPETHTHNIWKSKLAWQITFFMGCNAALFYAMVSWLPAILTEAGYSNKASGSLHGLMQLAGIVPGLILGPLVNRLKDQRLVAISMGLLMCIGMLGLMFAPNWATLWVLCFGIGSGGGILLALMFLSLRSRSVHQAAALSGMAQGGGYLMAAACPTLVGALRGVSDNWNSVLMMAVLLSILIGILGYLSGRNRYI</sequence>
<dbReference type="PATRIC" id="fig|1217703.3.peg.2015"/>
<name>N9MQE0_9GAMM</name>
<dbReference type="PANTHER" id="PTHR23523:SF2">
    <property type="entry name" value="2-NITROIMIDAZOLE TRANSPORTER"/>
    <property type="match status" value="1"/>
</dbReference>
<protein>
    <recommendedName>
        <fullName evidence="5">Major facilitator superfamily (MFS) profile domain-containing protein</fullName>
    </recommendedName>
</protein>
<evidence type="ECO:0000256" key="1">
    <source>
        <dbReference type="ARBA" id="ARBA00022692"/>
    </source>
</evidence>
<feature type="transmembrane region" description="Helical" evidence="4">
    <location>
        <begin position="372"/>
        <end position="391"/>
    </location>
</feature>
<dbReference type="HOGENOM" id="CLU_038046_1_0_6"/>
<dbReference type="GO" id="GO:0022857">
    <property type="term" value="F:transmembrane transporter activity"/>
    <property type="evidence" value="ECO:0007669"/>
    <property type="project" value="InterPro"/>
</dbReference>
<accession>N9MQE0</accession>
<dbReference type="EMBL" id="APRL01000013">
    <property type="protein sequence ID" value="ENW92139.1"/>
    <property type="molecule type" value="Genomic_DNA"/>
</dbReference>
<dbReference type="InterPro" id="IPR020846">
    <property type="entry name" value="MFS_dom"/>
</dbReference>
<dbReference type="eggNOG" id="COG2807">
    <property type="taxonomic scope" value="Bacteria"/>
</dbReference>
<proteinExistence type="predicted"/>
<dbReference type="InterPro" id="IPR011701">
    <property type="entry name" value="MFS"/>
</dbReference>
<dbReference type="SUPFAM" id="SSF103473">
    <property type="entry name" value="MFS general substrate transporter"/>
    <property type="match status" value="1"/>
</dbReference>
<gene>
    <name evidence="6" type="ORF">F904_02077</name>
</gene>